<evidence type="ECO:0000256" key="4">
    <source>
        <dbReference type="ARBA" id="ARBA00022777"/>
    </source>
</evidence>
<comment type="catalytic activity">
    <reaction evidence="1">
        <text>ATP + protein L-histidine = ADP + protein N-phospho-L-histidine.</text>
        <dbReference type="EC" id="2.7.13.3"/>
    </reaction>
</comment>
<dbReference type="Gene3D" id="3.30.565.10">
    <property type="entry name" value="Histidine kinase-like ATPase, C-terminal domain"/>
    <property type="match status" value="1"/>
</dbReference>
<dbReference type="SUPFAM" id="SSF55874">
    <property type="entry name" value="ATPase domain of HSP90 chaperone/DNA topoisomerase II/histidine kinase"/>
    <property type="match status" value="1"/>
</dbReference>
<dbReference type="PROSITE" id="PS50109">
    <property type="entry name" value="HIS_KIN"/>
    <property type="match status" value="1"/>
</dbReference>
<keyword evidence="4 8" id="KW-0418">Kinase</keyword>
<keyword evidence="4 8" id="KW-0808">Transferase</keyword>
<dbReference type="OrthoDB" id="9808408at2"/>
<evidence type="ECO:0000256" key="2">
    <source>
        <dbReference type="ARBA" id="ARBA00012438"/>
    </source>
</evidence>
<dbReference type="EMBL" id="AP018174">
    <property type="protein sequence ID" value="BAY15077.1"/>
    <property type="molecule type" value="Genomic_DNA"/>
</dbReference>
<dbReference type="Proteomes" id="UP000218287">
    <property type="component" value="Chromosome"/>
</dbReference>
<dbReference type="Pfam" id="PF02518">
    <property type="entry name" value="HATPase_c"/>
    <property type="match status" value="1"/>
</dbReference>
<organism evidence="8 9">
    <name type="scientific">Anabaenopsis circularis NIES-21</name>
    <dbReference type="NCBI Taxonomy" id="1085406"/>
    <lineage>
        <taxon>Bacteria</taxon>
        <taxon>Bacillati</taxon>
        <taxon>Cyanobacteriota</taxon>
        <taxon>Cyanophyceae</taxon>
        <taxon>Nostocales</taxon>
        <taxon>Nodulariaceae</taxon>
        <taxon>Anabaenopsis</taxon>
    </lineage>
</organism>
<evidence type="ECO:0000256" key="1">
    <source>
        <dbReference type="ARBA" id="ARBA00000085"/>
    </source>
</evidence>
<gene>
    <name evidence="8" type="ORF">NIES21_08910</name>
</gene>
<evidence type="ECO:0000256" key="3">
    <source>
        <dbReference type="ARBA" id="ARBA00022553"/>
    </source>
</evidence>
<dbReference type="GO" id="GO:0000155">
    <property type="term" value="F:phosphorelay sensor kinase activity"/>
    <property type="evidence" value="ECO:0007669"/>
    <property type="project" value="TreeGrafter"/>
</dbReference>
<keyword evidence="9" id="KW-1185">Reference proteome</keyword>
<accession>A0A1Z4GC77</accession>
<feature type="domain" description="Histidine kinase" evidence="7">
    <location>
        <begin position="76"/>
        <end position="278"/>
    </location>
</feature>
<evidence type="ECO:0000256" key="5">
    <source>
        <dbReference type="ARBA" id="ARBA00023012"/>
    </source>
</evidence>
<keyword evidence="6" id="KW-0812">Transmembrane</keyword>
<feature type="transmembrane region" description="Helical" evidence="6">
    <location>
        <begin position="24"/>
        <end position="44"/>
    </location>
</feature>
<keyword evidence="6" id="KW-0472">Membrane</keyword>
<dbReference type="AlphaFoldDB" id="A0A1Z4GC77"/>
<keyword evidence="3" id="KW-0597">Phosphoprotein</keyword>
<dbReference type="SMART" id="SM00387">
    <property type="entry name" value="HATPase_c"/>
    <property type="match status" value="1"/>
</dbReference>
<evidence type="ECO:0000259" key="7">
    <source>
        <dbReference type="PROSITE" id="PS50109"/>
    </source>
</evidence>
<reference evidence="8 9" key="1">
    <citation type="submission" date="2017-06" db="EMBL/GenBank/DDBJ databases">
        <title>Genome sequencing of cyanobaciteial culture collection at National Institute for Environmental Studies (NIES).</title>
        <authorList>
            <person name="Hirose Y."/>
            <person name="Shimura Y."/>
            <person name="Fujisawa T."/>
            <person name="Nakamura Y."/>
            <person name="Kawachi M."/>
        </authorList>
    </citation>
    <scope>NUCLEOTIDE SEQUENCE [LARGE SCALE GENOMIC DNA]</scope>
    <source>
        <strain evidence="8 9">NIES-21</strain>
    </source>
</reference>
<proteinExistence type="predicted"/>
<dbReference type="EC" id="2.7.13.3" evidence="2"/>
<dbReference type="PANTHER" id="PTHR43547:SF2">
    <property type="entry name" value="HYBRID SIGNAL TRANSDUCTION HISTIDINE KINASE C"/>
    <property type="match status" value="1"/>
</dbReference>
<dbReference type="InterPro" id="IPR003594">
    <property type="entry name" value="HATPase_dom"/>
</dbReference>
<sequence length="286" mass="32153">MLVCSFVAIIVVWAAIIVVLRPPLVAIYCGFKFALIAVLMIYVCSSPQLLTNLNEYGHGQIEQNSQLTCENNKTIQYFAMLQSECDRELGLIEDILNLQHLQAGTYPQQFTNINLHDLILHIIEPLETQFQNQQQTFEINLTPDLPTIEIDSFSLSHILTELLNNARKYTPVGEKTSLGVTVIQDETATEDKIPEHFASKPSFLQLIVSNTGVTIAPEELTRIFDKFYRIPSQNPWQHSGTGLGLALVKKLVEQMNGKIVAQSANNLTQFIVRLPVVHLHSVTEEN</sequence>
<dbReference type="PANTHER" id="PTHR43547">
    <property type="entry name" value="TWO-COMPONENT HISTIDINE KINASE"/>
    <property type="match status" value="1"/>
</dbReference>
<dbReference type="InterPro" id="IPR005467">
    <property type="entry name" value="His_kinase_dom"/>
</dbReference>
<evidence type="ECO:0000313" key="8">
    <source>
        <dbReference type="EMBL" id="BAY15077.1"/>
    </source>
</evidence>
<dbReference type="InterPro" id="IPR004358">
    <property type="entry name" value="Sig_transdc_His_kin-like_C"/>
</dbReference>
<dbReference type="InterPro" id="IPR036890">
    <property type="entry name" value="HATPase_C_sf"/>
</dbReference>
<evidence type="ECO:0000313" key="9">
    <source>
        <dbReference type="Proteomes" id="UP000218287"/>
    </source>
</evidence>
<name>A0A1Z4GC77_9CYAN</name>
<evidence type="ECO:0000256" key="6">
    <source>
        <dbReference type="SAM" id="Phobius"/>
    </source>
</evidence>
<keyword evidence="5" id="KW-0902">Two-component regulatory system</keyword>
<dbReference type="PRINTS" id="PR00344">
    <property type="entry name" value="BCTRLSENSOR"/>
</dbReference>
<protein>
    <recommendedName>
        <fullName evidence="2">histidine kinase</fullName>
        <ecNumber evidence="2">2.7.13.3</ecNumber>
    </recommendedName>
</protein>
<keyword evidence="6" id="KW-1133">Transmembrane helix</keyword>